<feature type="region of interest" description="Disordered" evidence="1">
    <location>
        <begin position="597"/>
        <end position="645"/>
    </location>
</feature>
<dbReference type="GO" id="GO:0008270">
    <property type="term" value="F:zinc ion binding"/>
    <property type="evidence" value="ECO:0007669"/>
    <property type="project" value="InterPro"/>
</dbReference>
<dbReference type="GO" id="GO:0003676">
    <property type="term" value="F:nucleic acid binding"/>
    <property type="evidence" value="ECO:0007669"/>
    <property type="project" value="InterPro"/>
</dbReference>
<feature type="compositionally biased region" description="Basic and acidic residues" evidence="1">
    <location>
        <begin position="107"/>
        <end position="126"/>
    </location>
</feature>
<feature type="compositionally biased region" description="Basic residues" evidence="1">
    <location>
        <begin position="55"/>
        <end position="67"/>
    </location>
</feature>
<protein>
    <submittedName>
        <fullName evidence="2">Predicted protein</fullName>
    </submittedName>
</protein>
<dbReference type="SUPFAM" id="SSF57756">
    <property type="entry name" value="Retrovirus zinc finger-like domains"/>
    <property type="match status" value="1"/>
</dbReference>
<feature type="region of interest" description="Disordered" evidence="1">
    <location>
        <begin position="48"/>
        <end position="126"/>
    </location>
</feature>
<reference evidence="2" key="1">
    <citation type="journal article" date="2008" name="Science">
        <title>The Physcomitrella genome reveals evolutionary insights into the conquest of land by plants.</title>
        <authorList>
            <person name="Rensing S."/>
            <person name="Lang D."/>
            <person name="Zimmer A."/>
            <person name="Terry A."/>
            <person name="Salamov A."/>
            <person name="Shapiro H."/>
            <person name="Nishiyama T."/>
            <person name="Perroud P.-F."/>
            <person name="Lindquist E."/>
            <person name="Kamisugi Y."/>
            <person name="Tanahashi T."/>
            <person name="Sakakibara K."/>
            <person name="Fujita T."/>
            <person name="Oishi K."/>
            <person name="Shin-I T."/>
            <person name="Kuroki Y."/>
            <person name="Toyoda A."/>
            <person name="Suzuki Y."/>
            <person name="Hashimoto A."/>
            <person name="Yamaguchi K."/>
            <person name="Sugano A."/>
            <person name="Kohara Y."/>
            <person name="Fujiyama A."/>
            <person name="Anterola A."/>
            <person name="Aoki S."/>
            <person name="Ashton N."/>
            <person name="Barbazuk W.B."/>
            <person name="Barker E."/>
            <person name="Bennetzen J."/>
            <person name="Bezanilla M."/>
            <person name="Blankenship R."/>
            <person name="Cho S.H."/>
            <person name="Dutcher S."/>
            <person name="Estelle M."/>
            <person name="Fawcett J.A."/>
            <person name="Gundlach H."/>
            <person name="Hanada K."/>
            <person name="Heyl A."/>
            <person name="Hicks K.A."/>
            <person name="Hugh J."/>
            <person name="Lohr M."/>
            <person name="Mayer K."/>
            <person name="Melkozernov A."/>
            <person name="Murata T."/>
            <person name="Nelson D."/>
            <person name="Pils B."/>
            <person name="Prigge M."/>
            <person name="Reiss B."/>
            <person name="Renner T."/>
            <person name="Rombauts S."/>
            <person name="Rushton P."/>
            <person name="Sanderfoot A."/>
            <person name="Schween G."/>
            <person name="Shiu S.-H."/>
            <person name="Stueber K."/>
            <person name="Theodoulou F.L."/>
            <person name="Tu H."/>
            <person name="Van de Peer Y."/>
            <person name="Verrier P.J."/>
            <person name="Waters E."/>
            <person name="Wood A."/>
            <person name="Yang L."/>
            <person name="Cove D."/>
            <person name="Cuming A."/>
            <person name="Hasebe M."/>
            <person name="Lucas S."/>
            <person name="Mishler D.B."/>
            <person name="Reski R."/>
            <person name="Grigoriev I."/>
            <person name="Quatrano R.S."/>
            <person name="Boore J.L."/>
        </authorList>
    </citation>
    <scope>NUCLEOTIDE SEQUENCE [LARGE SCALE GENOMIC DNA]</scope>
</reference>
<feature type="compositionally biased region" description="Basic and acidic residues" evidence="1">
    <location>
        <begin position="597"/>
        <end position="622"/>
    </location>
</feature>
<feature type="region of interest" description="Disordered" evidence="1">
    <location>
        <begin position="310"/>
        <end position="364"/>
    </location>
</feature>
<evidence type="ECO:0000256" key="1">
    <source>
        <dbReference type="SAM" id="MobiDB-lite"/>
    </source>
</evidence>
<evidence type="ECO:0000313" key="2">
    <source>
        <dbReference type="EMBL" id="EDQ50051.1"/>
    </source>
</evidence>
<gene>
    <name evidence="2" type="ORF">PHYPADRAFT_100886</name>
</gene>
<dbReference type="EMBL" id="DS545327">
    <property type="protein sequence ID" value="EDQ50051.1"/>
    <property type="molecule type" value="Genomic_DNA"/>
</dbReference>
<accession>A9U2P8</accession>
<feature type="compositionally biased region" description="Low complexity" evidence="1">
    <location>
        <begin position="515"/>
        <end position="524"/>
    </location>
</feature>
<sequence>MQKMIRNESSVVFFEIMRGIGGHTESQNIPPTLDNAISSAEIYETAYYKKESHGREKKCSKKKKRRSNSSSSSSASSDSSSSSSSSSKEDTRKASYKRKEKRKKDRKKEETTPRPSTPKKEDPMDTLRKKMAELKIQVVGTQPSRPKPSYQRPNIWCTICQKPGHTASECYSNRPSYPVQQMEWVPAWDYYEGYQQEDQVYVGEEVPTHTPIPPVMIPRYVPREYVQNLPHRTMVPHNSPPVANYDQRPAQQKHAVRFSTAPPVTISKVDTPVNLVSWDHTKPSKDLEMEWPEEFRDDLPIEVLKVETRYTKKQKKKGTSSSSSESPPPKKKSERKNIEISTPSKKETPKQATASPHEDKQPTAFPADIREEVQELIHKEVQDELAPVVPEKKVEVPSTKTIQKKQVVPNYDVVEDLKGQKANVTFEQLLADSKPYKKLVASSLRHTNATRKRILPTVFHVEQEDLGSPEIDVEIAGCILKEVPDLRGPAQKQIIVSWKKVPHLGETPPIDQGYTSETSETSSTDLKDPYDVSYLTCYLVDEDEEDSRNEDPESEKNLDLARLGISSTSHVTKTVIRKWQQIHEDPFPEEYYQDYLRDGEGTFDPRKNETLEGERAEEDSGHSRRQKLYSEGSRTCTISESRRCE</sequence>
<feature type="compositionally biased region" description="Low complexity" evidence="1">
    <location>
        <begin position="68"/>
        <end position="86"/>
    </location>
</feature>
<name>A9U2P8_PHYPA</name>
<feature type="region of interest" description="Disordered" evidence="1">
    <location>
        <begin position="506"/>
        <end position="527"/>
    </location>
</feature>
<proteinExistence type="predicted"/>
<dbReference type="InterPro" id="IPR036875">
    <property type="entry name" value="Znf_CCHC_sf"/>
</dbReference>
<organism>
    <name type="scientific">Physcomitrium patens</name>
    <name type="common">Spreading-leaved earth moss</name>
    <name type="synonym">Physcomitrella patens</name>
    <dbReference type="NCBI Taxonomy" id="3218"/>
    <lineage>
        <taxon>Eukaryota</taxon>
        <taxon>Viridiplantae</taxon>
        <taxon>Streptophyta</taxon>
        <taxon>Embryophyta</taxon>
        <taxon>Bryophyta</taxon>
        <taxon>Bryophytina</taxon>
        <taxon>Bryopsida</taxon>
        <taxon>Funariidae</taxon>
        <taxon>Funariales</taxon>
        <taxon>Funariaceae</taxon>
        <taxon>Physcomitrium</taxon>
    </lineage>
</organism>
<dbReference type="AlphaFoldDB" id="A9U2P8"/>
<feature type="compositionally biased region" description="Basic residues" evidence="1">
    <location>
        <begin position="94"/>
        <end position="106"/>
    </location>
</feature>